<keyword evidence="2" id="KW-0812">Transmembrane</keyword>
<dbReference type="RefSeq" id="WP_022501727.1">
    <property type="nucleotide sequence ID" value="NZ_DAWCMB010000268.1"/>
</dbReference>
<reference evidence="4 5" key="1">
    <citation type="submission" date="2024-03" db="EMBL/GenBank/DDBJ databases">
        <title>Human intestinal bacterial collection.</title>
        <authorList>
            <person name="Pauvert C."/>
            <person name="Hitch T.C.A."/>
            <person name="Clavel T."/>
        </authorList>
    </citation>
    <scope>NUCLEOTIDE SEQUENCE [LARGE SCALE GENOMIC DNA]</scope>
    <source>
        <strain evidence="4 5">CLA-AA-H255</strain>
    </source>
</reference>
<feature type="region of interest" description="Disordered" evidence="1">
    <location>
        <begin position="155"/>
        <end position="215"/>
    </location>
</feature>
<feature type="compositionally biased region" description="Low complexity" evidence="1">
    <location>
        <begin position="155"/>
        <end position="188"/>
    </location>
</feature>
<name>A0ABV1BS94_9FIRM</name>
<organism evidence="4 5">
    <name type="scientific">[Lactobacillus] rogosae</name>
    <dbReference type="NCBI Taxonomy" id="706562"/>
    <lineage>
        <taxon>Bacteria</taxon>
        <taxon>Bacillati</taxon>
        <taxon>Bacillota</taxon>
        <taxon>Clostridia</taxon>
        <taxon>Lachnospirales</taxon>
        <taxon>Lachnospiraceae</taxon>
        <taxon>Lachnospira</taxon>
    </lineage>
</organism>
<keyword evidence="2" id="KW-1133">Transmembrane helix</keyword>
<evidence type="ECO:0000313" key="4">
    <source>
        <dbReference type="EMBL" id="MEQ2378632.1"/>
    </source>
</evidence>
<protein>
    <submittedName>
        <fullName evidence="4">DUF4234 domain-containing protein</fullName>
    </submittedName>
</protein>
<feature type="transmembrane region" description="Helical" evidence="2">
    <location>
        <begin position="47"/>
        <end position="68"/>
    </location>
</feature>
<evidence type="ECO:0000256" key="1">
    <source>
        <dbReference type="SAM" id="MobiDB-lite"/>
    </source>
</evidence>
<dbReference type="EMBL" id="JBBMER010000001">
    <property type="protein sequence ID" value="MEQ2378632.1"/>
    <property type="molecule type" value="Genomic_DNA"/>
</dbReference>
<dbReference type="Proteomes" id="UP001442364">
    <property type="component" value="Unassembled WGS sequence"/>
</dbReference>
<evidence type="ECO:0000259" key="3">
    <source>
        <dbReference type="Pfam" id="PF14018"/>
    </source>
</evidence>
<dbReference type="InterPro" id="IPR025328">
    <property type="entry name" value="DUF4234"/>
</dbReference>
<proteinExistence type="predicted"/>
<keyword evidence="2" id="KW-0472">Membrane</keyword>
<comment type="caution">
    <text evidence="4">The sequence shown here is derived from an EMBL/GenBank/DDBJ whole genome shotgun (WGS) entry which is preliminary data.</text>
</comment>
<evidence type="ECO:0000313" key="5">
    <source>
        <dbReference type="Proteomes" id="UP001442364"/>
    </source>
</evidence>
<evidence type="ECO:0000256" key="2">
    <source>
        <dbReference type="SAM" id="Phobius"/>
    </source>
</evidence>
<accession>A0ABV1BS94</accession>
<feature type="transmembrane region" description="Helical" evidence="2">
    <location>
        <begin position="7"/>
        <end position="27"/>
    </location>
</feature>
<feature type="compositionally biased region" description="Polar residues" evidence="1">
    <location>
        <begin position="191"/>
        <end position="203"/>
    </location>
</feature>
<dbReference type="Pfam" id="PF14018">
    <property type="entry name" value="DUF4234"/>
    <property type="match status" value="1"/>
</dbReference>
<feature type="transmembrane region" description="Helical" evidence="2">
    <location>
        <begin position="89"/>
        <end position="107"/>
    </location>
</feature>
<sequence>MIQKRNIAMYIILSIVTCGIFGIYWFICLTDDSKLAANDNESASGPVAFLLTIVTCGIYSWYWAYKLGDRVDYAANSRGIGDGSSNSKILFIVLQLLGLGIVNYLIAQDKLNKISDYDSFNGNGYNGFNGGYSNNNYNSDNNSFNNYNAASDSSYSGNTDNYSSDSSYADNVFNNANNDSSSYGSSASEEPGNSYTGSVNNAPYGSPFDNDKSDN</sequence>
<gene>
    <name evidence="4" type="ORF">WMO14_01850</name>
</gene>
<keyword evidence="5" id="KW-1185">Reference proteome</keyword>
<feature type="domain" description="DUF4234" evidence="3">
    <location>
        <begin position="5"/>
        <end position="72"/>
    </location>
</feature>